<gene>
    <name evidence="2" type="ORF">GGX14DRAFT_405504</name>
</gene>
<dbReference type="Proteomes" id="UP001219525">
    <property type="component" value="Unassembled WGS sequence"/>
</dbReference>
<name>A0AAD6US44_9AGAR</name>
<evidence type="ECO:0000313" key="2">
    <source>
        <dbReference type="EMBL" id="KAJ7193439.1"/>
    </source>
</evidence>
<proteinExistence type="predicted"/>
<comment type="caution">
    <text evidence="2">The sequence shown here is derived from an EMBL/GenBank/DDBJ whole genome shotgun (WGS) entry which is preliminary data.</text>
</comment>
<evidence type="ECO:0000313" key="3">
    <source>
        <dbReference type="Proteomes" id="UP001219525"/>
    </source>
</evidence>
<dbReference type="AlphaFoldDB" id="A0AAD6US44"/>
<reference evidence="2" key="1">
    <citation type="submission" date="2023-03" db="EMBL/GenBank/DDBJ databases">
        <title>Massive genome expansion in bonnet fungi (Mycena s.s.) driven by repeated elements and novel gene families across ecological guilds.</title>
        <authorList>
            <consortium name="Lawrence Berkeley National Laboratory"/>
            <person name="Harder C.B."/>
            <person name="Miyauchi S."/>
            <person name="Viragh M."/>
            <person name="Kuo A."/>
            <person name="Thoen E."/>
            <person name="Andreopoulos B."/>
            <person name="Lu D."/>
            <person name="Skrede I."/>
            <person name="Drula E."/>
            <person name="Henrissat B."/>
            <person name="Morin E."/>
            <person name="Kohler A."/>
            <person name="Barry K."/>
            <person name="LaButti K."/>
            <person name="Morin E."/>
            <person name="Salamov A."/>
            <person name="Lipzen A."/>
            <person name="Mereny Z."/>
            <person name="Hegedus B."/>
            <person name="Baldrian P."/>
            <person name="Stursova M."/>
            <person name="Weitz H."/>
            <person name="Taylor A."/>
            <person name="Grigoriev I.V."/>
            <person name="Nagy L.G."/>
            <person name="Martin F."/>
            <person name="Kauserud H."/>
        </authorList>
    </citation>
    <scope>NUCLEOTIDE SEQUENCE</scope>
    <source>
        <strain evidence="2">9144</strain>
    </source>
</reference>
<accession>A0AAD6US44</accession>
<protein>
    <submittedName>
        <fullName evidence="2">Uncharacterized protein</fullName>
    </submittedName>
</protein>
<sequence>MSFTLFNATIVPLSSLGNRTEITGDVFKMVNTAVEDDAPELVNQDKNMYHYQCIFEFESTRPFDVVKLAQESVKSTKKYWRGFQKSGVTRDIRIDTRSPDIVRHWENIAPSHSCIRRHSRAAASRTRTGDSKTRSGAAACAVTRSGVSTFNPPLKRPQYRSLNLPLNDLRDSNKNPSSKKKSAILARTWRSPAHGPCAATPPAPAHATTRSAAWPSRSDTLASNLDPIAMHDLERQSEDALLRRPNLKLVHKFPVAGRELSQASADQRAAPRS</sequence>
<evidence type="ECO:0000256" key="1">
    <source>
        <dbReference type="SAM" id="MobiDB-lite"/>
    </source>
</evidence>
<dbReference type="EMBL" id="JARJCW010000108">
    <property type="protein sequence ID" value="KAJ7193439.1"/>
    <property type="molecule type" value="Genomic_DNA"/>
</dbReference>
<keyword evidence="3" id="KW-1185">Reference proteome</keyword>
<feature type="region of interest" description="Disordered" evidence="1">
    <location>
        <begin position="116"/>
        <end position="219"/>
    </location>
</feature>
<organism evidence="2 3">
    <name type="scientific">Mycena pura</name>
    <dbReference type="NCBI Taxonomy" id="153505"/>
    <lineage>
        <taxon>Eukaryota</taxon>
        <taxon>Fungi</taxon>
        <taxon>Dikarya</taxon>
        <taxon>Basidiomycota</taxon>
        <taxon>Agaricomycotina</taxon>
        <taxon>Agaricomycetes</taxon>
        <taxon>Agaricomycetidae</taxon>
        <taxon>Agaricales</taxon>
        <taxon>Marasmiineae</taxon>
        <taxon>Mycenaceae</taxon>
        <taxon>Mycena</taxon>
    </lineage>
</organism>